<keyword evidence="4" id="KW-0808">Transferase</keyword>
<keyword evidence="5 9" id="KW-0812">Transmembrane</keyword>
<dbReference type="Proteomes" id="UP001596391">
    <property type="component" value="Unassembled WGS sequence"/>
</dbReference>
<evidence type="ECO:0000256" key="7">
    <source>
        <dbReference type="ARBA" id="ARBA00022989"/>
    </source>
</evidence>
<dbReference type="Pfam" id="PF03901">
    <property type="entry name" value="Glyco_transf_22"/>
    <property type="match status" value="1"/>
</dbReference>
<keyword evidence="8 9" id="KW-0472">Membrane</keyword>
<dbReference type="PANTHER" id="PTHR22760">
    <property type="entry name" value="GLYCOSYLTRANSFERASE"/>
    <property type="match status" value="1"/>
</dbReference>
<gene>
    <name evidence="10" type="ORF">ACFQBQ_17495</name>
</gene>
<evidence type="ECO:0000256" key="3">
    <source>
        <dbReference type="ARBA" id="ARBA00022676"/>
    </source>
</evidence>
<evidence type="ECO:0000256" key="1">
    <source>
        <dbReference type="ARBA" id="ARBA00004127"/>
    </source>
</evidence>
<sequence>MERSLKSGQTVTQQSPTKVLLFLLLIGFLLRLALLHTPRSFQADETFQYLEQAHRLVFGYGVVPWEYRYGIRSWLVPFALSGPMKLGSVLLPGTAAYLLLPRICLCILSLGSILAAYALGLRLSRAHALAAATVAALWPDFLLFSGQALTDSIAVPFALGAAVLLRSSARWKLVAAGALLALACAIRVQYLPALAAMLLVSLAFRWRDWLWTGLGILAATALSTVPDILLADAPFVWVSKNIHMNLVAHHAVAYGSEGPLFYLVQFFATWVIWTIPLFWLAWIGSRRFPELRAMIVVLIAMHSFIAHKEFRYIHLAMITILLLAAIGTVEWLQQQEHLRYTRWVIACWLLAAFTSVAMPTQTEDWGRAVAGNEAFAAISHDPRTCGVAMFKQWWTNAGGYTYLHRDVPLYPTDRTDNPAQSLWQHQDAFNVILTTQHPDAPLPPAYHRTQCFAHALYNDDDACIWQREGSCRRTGAETLEINHLVGEPDKPKTAPE</sequence>
<feature type="transmembrane region" description="Helical" evidence="9">
    <location>
        <begin position="95"/>
        <end position="119"/>
    </location>
</feature>
<evidence type="ECO:0000313" key="10">
    <source>
        <dbReference type="EMBL" id="MFC6647332.1"/>
    </source>
</evidence>
<feature type="transmembrane region" description="Helical" evidence="9">
    <location>
        <begin position="260"/>
        <end position="282"/>
    </location>
</feature>
<name>A0ABW1ZF84_9BACT</name>
<evidence type="ECO:0000256" key="4">
    <source>
        <dbReference type="ARBA" id="ARBA00022679"/>
    </source>
</evidence>
<organism evidence="10 11">
    <name type="scientific">Granulicella cerasi</name>
    <dbReference type="NCBI Taxonomy" id="741063"/>
    <lineage>
        <taxon>Bacteria</taxon>
        <taxon>Pseudomonadati</taxon>
        <taxon>Acidobacteriota</taxon>
        <taxon>Terriglobia</taxon>
        <taxon>Terriglobales</taxon>
        <taxon>Acidobacteriaceae</taxon>
        <taxon>Granulicella</taxon>
    </lineage>
</organism>
<keyword evidence="11" id="KW-1185">Reference proteome</keyword>
<dbReference type="EMBL" id="JBHSWI010000001">
    <property type="protein sequence ID" value="MFC6647332.1"/>
    <property type="molecule type" value="Genomic_DNA"/>
</dbReference>
<keyword evidence="6" id="KW-0256">Endoplasmic reticulum</keyword>
<evidence type="ECO:0000256" key="2">
    <source>
        <dbReference type="ARBA" id="ARBA00004586"/>
    </source>
</evidence>
<feature type="transmembrane region" description="Helical" evidence="9">
    <location>
        <begin position="289"/>
        <end position="306"/>
    </location>
</feature>
<evidence type="ECO:0000256" key="9">
    <source>
        <dbReference type="SAM" id="Phobius"/>
    </source>
</evidence>
<evidence type="ECO:0000256" key="6">
    <source>
        <dbReference type="ARBA" id="ARBA00022824"/>
    </source>
</evidence>
<accession>A0ABW1ZF84</accession>
<evidence type="ECO:0000256" key="8">
    <source>
        <dbReference type="ARBA" id="ARBA00023136"/>
    </source>
</evidence>
<feature type="transmembrane region" description="Helical" evidence="9">
    <location>
        <begin position="312"/>
        <end position="333"/>
    </location>
</feature>
<keyword evidence="7 9" id="KW-1133">Transmembrane helix</keyword>
<dbReference type="InterPro" id="IPR005599">
    <property type="entry name" value="GPI_mannosylTrfase"/>
</dbReference>
<comment type="subcellular location">
    <subcellularLocation>
        <location evidence="1">Endomembrane system</location>
        <topology evidence="1">Multi-pass membrane protein</topology>
    </subcellularLocation>
    <subcellularLocation>
        <location evidence="2">Endoplasmic reticulum membrane</location>
    </subcellularLocation>
</comment>
<dbReference type="RefSeq" id="WP_263370762.1">
    <property type="nucleotide sequence ID" value="NZ_JAGSYD010000002.1"/>
</dbReference>
<comment type="caution">
    <text evidence="10">The sequence shown here is derived from an EMBL/GenBank/DDBJ whole genome shotgun (WGS) entry which is preliminary data.</text>
</comment>
<keyword evidence="3" id="KW-0328">Glycosyltransferase</keyword>
<evidence type="ECO:0000256" key="5">
    <source>
        <dbReference type="ARBA" id="ARBA00022692"/>
    </source>
</evidence>
<evidence type="ECO:0000313" key="11">
    <source>
        <dbReference type="Proteomes" id="UP001596391"/>
    </source>
</evidence>
<protein>
    <recommendedName>
        <fullName evidence="12">Alg9-like mannosyltransferase family protein</fullName>
    </recommendedName>
</protein>
<evidence type="ECO:0008006" key="12">
    <source>
        <dbReference type="Google" id="ProtNLM"/>
    </source>
</evidence>
<reference evidence="11" key="1">
    <citation type="journal article" date="2019" name="Int. J. Syst. Evol. Microbiol.">
        <title>The Global Catalogue of Microorganisms (GCM) 10K type strain sequencing project: providing services to taxonomists for standard genome sequencing and annotation.</title>
        <authorList>
            <consortium name="The Broad Institute Genomics Platform"/>
            <consortium name="The Broad Institute Genome Sequencing Center for Infectious Disease"/>
            <person name="Wu L."/>
            <person name="Ma J."/>
        </authorList>
    </citation>
    <scope>NUCLEOTIDE SEQUENCE [LARGE SCALE GENOMIC DNA]</scope>
    <source>
        <strain evidence="11">CGMCC 1.16026</strain>
    </source>
</reference>
<feature type="transmembrane region" description="Helical" evidence="9">
    <location>
        <begin position="209"/>
        <end position="231"/>
    </location>
</feature>
<proteinExistence type="predicted"/>